<organism evidence="1">
    <name type="scientific">Arundo donax</name>
    <name type="common">Giant reed</name>
    <name type="synonym">Donax arundinaceus</name>
    <dbReference type="NCBI Taxonomy" id="35708"/>
    <lineage>
        <taxon>Eukaryota</taxon>
        <taxon>Viridiplantae</taxon>
        <taxon>Streptophyta</taxon>
        <taxon>Embryophyta</taxon>
        <taxon>Tracheophyta</taxon>
        <taxon>Spermatophyta</taxon>
        <taxon>Magnoliopsida</taxon>
        <taxon>Liliopsida</taxon>
        <taxon>Poales</taxon>
        <taxon>Poaceae</taxon>
        <taxon>PACMAD clade</taxon>
        <taxon>Arundinoideae</taxon>
        <taxon>Arundineae</taxon>
        <taxon>Arundo</taxon>
    </lineage>
</organism>
<protein>
    <submittedName>
        <fullName evidence="1">Uncharacterized protein</fullName>
    </submittedName>
</protein>
<dbReference type="AlphaFoldDB" id="A0A0A9CP26"/>
<accession>A0A0A9CP26</accession>
<name>A0A0A9CP26_ARUDO</name>
<reference evidence="1" key="1">
    <citation type="submission" date="2014-09" db="EMBL/GenBank/DDBJ databases">
        <authorList>
            <person name="Magalhaes I.L.F."/>
            <person name="Oliveira U."/>
            <person name="Santos F.R."/>
            <person name="Vidigal T.H.D.A."/>
            <person name="Brescovit A.D."/>
            <person name="Santos A.J."/>
        </authorList>
    </citation>
    <scope>NUCLEOTIDE SEQUENCE</scope>
    <source>
        <tissue evidence="1">Shoot tissue taken approximately 20 cm above the soil surface</tissue>
    </source>
</reference>
<sequence length="138" mass="15640">MALVDKFPELQGEVRLPRKRPLLWDAAPHRLRRCPSRCKQTTKYTPLDVLIRTFLLKRLLSVQRKSHSAHPRNASSQSAAVPMKMEQINPHPTILEGVSRAPVLRHIPPTIASPAKTPGIFFAEQPMENVEKQDIAQL</sequence>
<proteinExistence type="predicted"/>
<evidence type="ECO:0000313" key="1">
    <source>
        <dbReference type="EMBL" id="JAD76183.1"/>
    </source>
</evidence>
<reference evidence="1" key="2">
    <citation type="journal article" date="2015" name="Data Brief">
        <title>Shoot transcriptome of the giant reed, Arundo donax.</title>
        <authorList>
            <person name="Barrero R.A."/>
            <person name="Guerrero F.D."/>
            <person name="Moolhuijzen P."/>
            <person name="Goolsby J.A."/>
            <person name="Tidwell J."/>
            <person name="Bellgard S.E."/>
            <person name="Bellgard M.I."/>
        </authorList>
    </citation>
    <scope>NUCLEOTIDE SEQUENCE</scope>
    <source>
        <tissue evidence="1">Shoot tissue taken approximately 20 cm above the soil surface</tissue>
    </source>
</reference>
<dbReference type="EMBL" id="GBRH01221712">
    <property type="protein sequence ID" value="JAD76183.1"/>
    <property type="molecule type" value="Transcribed_RNA"/>
</dbReference>